<sequence>MPGSNGVIIIDRKERPPLDESLYDLENDPEALDFFKSQTGIQDNGELRKHILNVQGRAYDVHGYPCIRNFSFLKLKISRLPAYPAVLDLLKQRQDPILLDLGCCFGNDLRKAVADGWPVQGAIGSDLRQDFWESGHELFRTTPNTFPARFLDGDIFDPGFINPPPPIPLTCSPPGPLPRLTDVESLTPLQGHISAIHTSSFFHLFSEELQSQAARLVGSLLSPLQNSIIFGCHVGRTDKGFREESMDGRLQKMFCHSPESWKEVWDGGVFKKGTVQVEARLRPTEVPMPQGLEVLMMMDWSVVRL</sequence>
<keyword evidence="3" id="KW-0949">S-adenosyl-L-methionine</keyword>
<dbReference type="VEuPathDB" id="FungiDB:CC1G_06276"/>
<dbReference type="SUPFAM" id="SSF53335">
    <property type="entry name" value="S-adenosyl-L-methionine-dependent methyltransferases"/>
    <property type="match status" value="1"/>
</dbReference>
<evidence type="ECO:0000256" key="4">
    <source>
        <dbReference type="ARBA" id="ARBA00038314"/>
    </source>
</evidence>
<accession>A8NTB8</accession>
<dbReference type="Proteomes" id="UP000001861">
    <property type="component" value="Unassembled WGS sequence"/>
</dbReference>
<evidence type="ECO:0000313" key="6">
    <source>
        <dbReference type="Proteomes" id="UP000001861"/>
    </source>
</evidence>
<dbReference type="GeneID" id="6012731"/>
<dbReference type="OrthoDB" id="2094832at2759"/>
<dbReference type="OMA" id="DFYDIGY"/>
<evidence type="ECO:0000256" key="3">
    <source>
        <dbReference type="ARBA" id="ARBA00022691"/>
    </source>
</evidence>
<protein>
    <recommendedName>
        <fullName evidence="7">Methyltransferase domain-containing protein</fullName>
    </recommendedName>
</protein>
<dbReference type="PANTHER" id="PTHR35897:SF1">
    <property type="entry name" value="METHYLTRANSFERASE AUSD"/>
    <property type="match status" value="1"/>
</dbReference>
<dbReference type="HOGENOM" id="CLU_051542_1_1_1"/>
<dbReference type="PANTHER" id="PTHR35897">
    <property type="entry name" value="METHYLTRANSFERASE AUSD"/>
    <property type="match status" value="1"/>
</dbReference>
<dbReference type="InterPro" id="IPR051654">
    <property type="entry name" value="Meroterpenoid_MTases"/>
</dbReference>
<comment type="similarity">
    <text evidence="4">Belongs to the class I-like SAM-binding methyltransferase superfamily.</text>
</comment>
<keyword evidence="2" id="KW-0808">Transferase</keyword>
<dbReference type="eggNOG" id="ENOG502S0S9">
    <property type="taxonomic scope" value="Eukaryota"/>
</dbReference>
<keyword evidence="6" id="KW-1185">Reference proteome</keyword>
<evidence type="ECO:0000313" key="5">
    <source>
        <dbReference type="EMBL" id="EAU85563.2"/>
    </source>
</evidence>
<comment type="caution">
    <text evidence="5">The sequence shown here is derived from an EMBL/GenBank/DDBJ whole genome shotgun (WGS) entry which is preliminary data.</text>
</comment>
<evidence type="ECO:0000256" key="1">
    <source>
        <dbReference type="ARBA" id="ARBA00005179"/>
    </source>
</evidence>
<dbReference type="GO" id="GO:0016740">
    <property type="term" value="F:transferase activity"/>
    <property type="evidence" value="ECO:0007669"/>
    <property type="project" value="UniProtKB-KW"/>
</dbReference>
<name>A8NTB8_COPC7</name>
<reference evidence="5 6" key="1">
    <citation type="journal article" date="2010" name="Proc. Natl. Acad. Sci. U.S.A.">
        <title>Insights into evolution of multicellular fungi from the assembled chromosomes of the mushroom Coprinopsis cinerea (Coprinus cinereus).</title>
        <authorList>
            <person name="Stajich J.E."/>
            <person name="Wilke S.K."/>
            <person name="Ahren D."/>
            <person name="Au C.H."/>
            <person name="Birren B.W."/>
            <person name="Borodovsky M."/>
            <person name="Burns C."/>
            <person name="Canback B."/>
            <person name="Casselton L.A."/>
            <person name="Cheng C.K."/>
            <person name="Deng J."/>
            <person name="Dietrich F.S."/>
            <person name="Fargo D.C."/>
            <person name="Farman M.L."/>
            <person name="Gathman A.C."/>
            <person name="Goldberg J."/>
            <person name="Guigo R."/>
            <person name="Hoegger P.J."/>
            <person name="Hooker J.B."/>
            <person name="Huggins A."/>
            <person name="James T.Y."/>
            <person name="Kamada T."/>
            <person name="Kilaru S."/>
            <person name="Kodira C."/>
            <person name="Kues U."/>
            <person name="Kupfer D."/>
            <person name="Kwan H.S."/>
            <person name="Lomsadze A."/>
            <person name="Li W."/>
            <person name="Lilly W.W."/>
            <person name="Ma L.J."/>
            <person name="Mackey A.J."/>
            <person name="Manning G."/>
            <person name="Martin F."/>
            <person name="Muraguchi H."/>
            <person name="Natvig D.O."/>
            <person name="Palmerini H."/>
            <person name="Ramesh M.A."/>
            <person name="Rehmeyer C.J."/>
            <person name="Roe B.A."/>
            <person name="Shenoy N."/>
            <person name="Stanke M."/>
            <person name="Ter-Hovhannisyan V."/>
            <person name="Tunlid A."/>
            <person name="Velagapudi R."/>
            <person name="Vision T.J."/>
            <person name="Zeng Q."/>
            <person name="Zolan M.E."/>
            <person name="Pukkila P.J."/>
        </authorList>
    </citation>
    <scope>NUCLEOTIDE SEQUENCE [LARGE SCALE GENOMIC DNA]</scope>
    <source>
        <strain evidence="6">Okayama-7 / 130 / ATCC MYA-4618 / FGSC 9003</strain>
    </source>
</reference>
<dbReference type="InParanoid" id="A8NTB8"/>
<organism evidence="5 6">
    <name type="scientific">Coprinopsis cinerea (strain Okayama-7 / 130 / ATCC MYA-4618 / FGSC 9003)</name>
    <name type="common">Inky cap fungus</name>
    <name type="synonym">Hormographiella aspergillata</name>
    <dbReference type="NCBI Taxonomy" id="240176"/>
    <lineage>
        <taxon>Eukaryota</taxon>
        <taxon>Fungi</taxon>
        <taxon>Dikarya</taxon>
        <taxon>Basidiomycota</taxon>
        <taxon>Agaricomycotina</taxon>
        <taxon>Agaricomycetes</taxon>
        <taxon>Agaricomycetidae</taxon>
        <taxon>Agaricales</taxon>
        <taxon>Agaricineae</taxon>
        <taxon>Psathyrellaceae</taxon>
        <taxon>Coprinopsis</taxon>
    </lineage>
</organism>
<evidence type="ECO:0000256" key="2">
    <source>
        <dbReference type="ARBA" id="ARBA00022679"/>
    </source>
</evidence>
<dbReference type="KEGG" id="cci:CC1G_06276"/>
<dbReference type="AlphaFoldDB" id="A8NTB8"/>
<proteinExistence type="inferred from homology"/>
<evidence type="ECO:0008006" key="7">
    <source>
        <dbReference type="Google" id="ProtNLM"/>
    </source>
</evidence>
<dbReference type="InterPro" id="IPR029063">
    <property type="entry name" value="SAM-dependent_MTases_sf"/>
</dbReference>
<gene>
    <name evidence="5" type="ORF">CC1G_06276</name>
</gene>
<dbReference type="EMBL" id="AACS02000004">
    <property type="protein sequence ID" value="EAU85563.2"/>
    <property type="molecule type" value="Genomic_DNA"/>
</dbReference>
<comment type="pathway">
    <text evidence="1">Secondary metabolite biosynthesis.</text>
</comment>
<dbReference type="RefSeq" id="XP_001836191.2">
    <property type="nucleotide sequence ID" value="XM_001836139.2"/>
</dbReference>